<evidence type="ECO:0000256" key="4">
    <source>
        <dbReference type="ARBA" id="ARBA00022833"/>
    </source>
</evidence>
<dbReference type="STRING" id="1314778.A0A5C3P1J9"/>
<dbReference type="InterPro" id="IPR020843">
    <property type="entry name" value="ER"/>
</dbReference>
<dbReference type="Gene3D" id="3.90.180.10">
    <property type="entry name" value="Medium-chain alcohol dehydrogenases, catalytic domain"/>
    <property type="match status" value="1"/>
</dbReference>
<evidence type="ECO:0000256" key="6">
    <source>
        <dbReference type="ARBA" id="ARBA00023027"/>
    </source>
</evidence>
<dbReference type="FunFam" id="3.40.50.720:FF:000068">
    <property type="entry name" value="Sorbitol dehydrogenase"/>
    <property type="match status" value="1"/>
</dbReference>
<sequence>MRAIRYYGPGDIRLDEIPEPRVKEGQVKIKVAWNGICGSDLHSYFSILPVAPTTLVPHVVTGETLPIGMGHEFSGTITEAGPGVDTTRLGVGQNVVVEPLVSCMKSTCPFCVQGSRNLCRHATFVGLGGWGGGLAEFTCVDQNLVYPLPQGIRLDVGALMEPLAVAWHAVKRSNIKGGDHVLILGAGPIGLLTLRVARVFGAAWIAVSEPASKRRDLAERHGADTVYDPVVASADVPMAIRGVTGDRGADVVFDCAGTQRTLDTAFQAVRPRGNVVNVAVWENRPTLDIDAVTYKEVTFTGVMAYDRDHREMLDAVAEGKFKGLEDLITRRIGLEDFVEKGIRALIHEKDQHVKILVHPSQREPPSYPSGASSSRLVSSKL</sequence>
<organism evidence="10 11">
    <name type="scientific">Polyporus arcularius HHB13444</name>
    <dbReference type="NCBI Taxonomy" id="1314778"/>
    <lineage>
        <taxon>Eukaryota</taxon>
        <taxon>Fungi</taxon>
        <taxon>Dikarya</taxon>
        <taxon>Basidiomycota</taxon>
        <taxon>Agaricomycotina</taxon>
        <taxon>Agaricomycetes</taxon>
        <taxon>Polyporales</taxon>
        <taxon>Polyporaceae</taxon>
        <taxon>Polyporus</taxon>
    </lineage>
</organism>
<dbReference type="Pfam" id="PF08240">
    <property type="entry name" value="ADH_N"/>
    <property type="match status" value="1"/>
</dbReference>
<dbReference type="EMBL" id="ML211440">
    <property type="protein sequence ID" value="TFK82889.1"/>
    <property type="molecule type" value="Genomic_DNA"/>
</dbReference>
<dbReference type="AlphaFoldDB" id="A0A5C3P1J9"/>
<evidence type="ECO:0000256" key="2">
    <source>
        <dbReference type="ARBA" id="ARBA00008072"/>
    </source>
</evidence>
<dbReference type="GO" id="GO:0034079">
    <property type="term" value="P:butanediol biosynthetic process"/>
    <property type="evidence" value="ECO:0007669"/>
    <property type="project" value="TreeGrafter"/>
</dbReference>
<dbReference type="PANTHER" id="PTHR43161:SF23">
    <property type="entry name" value="(R,R)-BUTANEDIOL DEHYDROGENASE-RELATED"/>
    <property type="match status" value="1"/>
</dbReference>
<dbReference type="Gene3D" id="3.40.50.720">
    <property type="entry name" value="NAD(P)-binding Rossmann-like Domain"/>
    <property type="match status" value="1"/>
</dbReference>
<comment type="similarity">
    <text evidence="2 7">Belongs to the zinc-containing alcohol dehydrogenase family.</text>
</comment>
<feature type="domain" description="Enoyl reductase (ER)" evidence="9">
    <location>
        <begin position="8"/>
        <end position="357"/>
    </location>
</feature>
<dbReference type="InterPro" id="IPR002328">
    <property type="entry name" value="ADH_Zn_CS"/>
</dbReference>
<dbReference type="InterPro" id="IPR036291">
    <property type="entry name" value="NAD(P)-bd_dom_sf"/>
</dbReference>
<proteinExistence type="inferred from homology"/>
<dbReference type="InterPro" id="IPR013154">
    <property type="entry name" value="ADH-like_N"/>
</dbReference>
<evidence type="ECO:0000256" key="8">
    <source>
        <dbReference type="SAM" id="MobiDB-lite"/>
    </source>
</evidence>
<dbReference type="Proteomes" id="UP000308197">
    <property type="component" value="Unassembled WGS sequence"/>
</dbReference>
<dbReference type="InParanoid" id="A0A5C3P1J9"/>
<name>A0A5C3P1J9_9APHY</name>
<evidence type="ECO:0000256" key="5">
    <source>
        <dbReference type="ARBA" id="ARBA00023002"/>
    </source>
</evidence>
<evidence type="ECO:0000313" key="10">
    <source>
        <dbReference type="EMBL" id="TFK82889.1"/>
    </source>
</evidence>
<keyword evidence="4 7" id="KW-0862">Zinc</keyword>
<evidence type="ECO:0000256" key="1">
    <source>
        <dbReference type="ARBA" id="ARBA00001947"/>
    </source>
</evidence>
<keyword evidence="5" id="KW-0560">Oxidoreductase</keyword>
<reference evidence="10 11" key="1">
    <citation type="journal article" date="2019" name="Nat. Ecol. Evol.">
        <title>Megaphylogeny resolves global patterns of mushroom evolution.</title>
        <authorList>
            <person name="Varga T."/>
            <person name="Krizsan K."/>
            <person name="Foldi C."/>
            <person name="Dima B."/>
            <person name="Sanchez-Garcia M."/>
            <person name="Sanchez-Ramirez S."/>
            <person name="Szollosi G.J."/>
            <person name="Szarkandi J.G."/>
            <person name="Papp V."/>
            <person name="Albert L."/>
            <person name="Andreopoulos W."/>
            <person name="Angelini C."/>
            <person name="Antonin V."/>
            <person name="Barry K.W."/>
            <person name="Bougher N.L."/>
            <person name="Buchanan P."/>
            <person name="Buyck B."/>
            <person name="Bense V."/>
            <person name="Catcheside P."/>
            <person name="Chovatia M."/>
            <person name="Cooper J."/>
            <person name="Damon W."/>
            <person name="Desjardin D."/>
            <person name="Finy P."/>
            <person name="Geml J."/>
            <person name="Haridas S."/>
            <person name="Hughes K."/>
            <person name="Justo A."/>
            <person name="Karasinski D."/>
            <person name="Kautmanova I."/>
            <person name="Kiss B."/>
            <person name="Kocsube S."/>
            <person name="Kotiranta H."/>
            <person name="LaButti K.M."/>
            <person name="Lechner B.E."/>
            <person name="Liimatainen K."/>
            <person name="Lipzen A."/>
            <person name="Lukacs Z."/>
            <person name="Mihaltcheva S."/>
            <person name="Morgado L.N."/>
            <person name="Niskanen T."/>
            <person name="Noordeloos M.E."/>
            <person name="Ohm R.A."/>
            <person name="Ortiz-Santana B."/>
            <person name="Ovrebo C."/>
            <person name="Racz N."/>
            <person name="Riley R."/>
            <person name="Savchenko A."/>
            <person name="Shiryaev A."/>
            <person name="Soop K."/>
            <person name="Spirin V."/>
            <person name="Szebenyi C."/>
            <person name="Tomsovsky M."/>
            <person name="Tulloss R.E."/>
            <person name="Uehling J."/>
            <person name="Grigoriev I.V."/>
            <person name="Vagvolgyi C."/>
            <person name="Papp T."/>
            <person name="Martin F.M."/>
            <person name="Miettinen O."/>
            <person name="Hibbett D.S."/>
            <person name="Nagy L.G."/>
        </authorList>
    </citation>
    <scope>NUCLEOTIDE SEQUENCE [LARGE SCALE GENOMIC DNA]</scope>
    <source>
        <strain evidence="10 11">HHB13444</strain>
    </source>
</reference>
<dbReference type="SMART" id="SM00829">
    <property type="entry name" value="PKS_ER"/>
    <property type="match status" value="1"/>
</dbReference>
<feature type="region of interest" description="Disordered" evidence="8">
    <location>
        <begin position="360"/>
        <end position="381"/>
    </location>
</feature>
<protein>
    <submittedName>
        <fullName evidence="10">Alcohol dehydrogenase GroES domain protein</fullName>
    </submittedName>
</protein>
<dbReference type="PANTHER" id="PTHR43161">
    <property type="entry name" value="SORBITOL DEHYDROGENASE"/>
    <property type="match status" value="1"/>
</dbReference>
<dbReference type="GO" id="GO:0005737">
    <property type="term" value="C:cytoplasm"/>
    <property type="evidence" value="ECO:0007669"/>
    <property type="project" value="TreeGrafter"/>
</dbReference>
<comment type="cofactor">
    <cofactor evidence="1 7">
        <name>Zn(2+)</name>
        <dbReference type="ChEBI" id="CHEBI:29105"/>
    </cofactor>
</comment>
<accession>A0A5C3P1J9</accession>
<evidence type="ECO:0000256" key="3">
    <source>
        <dbReference type="ARBA" id="ARBA00022723"/>
    </source>
</evidence>
<dbReference type="InterPro" id="IPR013149">
    <property type="entry name" value="ADH-like_C"/>
</dbReference>
<dbReference type="GO" id="GO:0000721">
    <property type="term" value="F:(R,R)-butanediol dehydrogenase activity"/>
    <property type="evidence" value="ECO:0007669"/>
    <property type="project" value="TreeGrafter"/>
</dbReference>
<evidence type="ECO:0000259" key="9">
    <source>
        <dbReference type="SMART" id="SM00829"/>
    </source>
</evidence>
<dbReference type="Pfam" id="PF00107">
    <property type="entry name" value="ADH_zinc_N"/>
    <property type="match status" value="1"/>
</dbReference>
<keyword evidence="3 7" id="KW-0479">Metal-binding</keyword>
<keyword evidence="11" id="KW-1185">Reference proteome</keyword>
<evidence type="ECO:0000256" key="7">
    <source>
        <dbReference type="RuleBase" id="RU361277"/>
    </source>
</evidence>
<dbReference type="SUPFAM" id="SSF51735">
    <property type="entry name" value="NAD(P)-binding Rossmann-fold domains"/>
    <property type="match status" value="1"/>
</dbReference>
<gene>
    <name evidence="10" type="ORF">K466DRAFT_666229</name>
</gene>
<dbReference type="CDD" id="cd08233">
    <property type="entry name" value="butanediol_DH_like"/>
    <property type="match status" value="1"/>
</dbReference>
<dbReference type="SUPFAM" id="SSF50129">
    <property type="entry name" value="GroES-like"/>
    <property type="match status" value="1"/>
</dbReference>
<dbReference type="GO" id="GO:0008270">
    <property type="term" value="F:zinc ion binding"/>
    <property type="evidence" value="ECO:0007669"/>
    <property type="project" value="InterPro"/>
</dbReference>
<feature type="compositionally biased region" description="Polar residues" evidence="8">
    <location>
        <begin position="369"/>
        <end position="381"/>
    </location>
</feature>
<dbReference type="PROSITE" id="PS00059">
    <property type="entry name" value="ADH_ZINC"/>
    <property type="match status" value="1"/>
</dbReference>
<keyword evidence="6" id="KW-0520">NAD</keyword>
<dbReference type="InterPro" id="IPR011032">
    <property type="entry name" value="GroES-like_sf"/>
</dbReference>
<evidence type="ECO:0000313" key="11">
    <source>
        <dbReference type="Proteomes" id="UP000308197"/>
    </source>
</evidence>